<dbReference type="Gene3D" id="2.60.40.10">
    <property type="entry name" value="Immunoglobulins"/>
    <property type="match status" value="29"/>
</dbReference>
<dbReference type="STRING" id="247490.KSU1_C1324"/>
<dbReference type="Pfam" id="PF22352">
    <property type="entry name" value="K319L-like_PKD"/>
    <property type="match status" value="29"/>
</dbReference>
<dbReference type="eggNOG" id="COG4932">
    <property type="taxonomic scope" value="Bacteria"/>
</dbReference>
<feature type="domain" description="PKD/Chitinase" evidence="1">
    <location>
        <begin position="2193"/>
        <end position="2281"/>
    </location>
</feature>
<dbReference type="InterPro" id="IPR029865">
    <property type="entry name" value="KIAA0319-like"/>
</dbReference>
<feature type="domain" description="PKD/Chitinase" evidence="1">
    <location>
        <begin position="2673"/>
        <end position="2761"/>
    </location>
</feature>
<keyword evidence="3" id="KW-1185">Reference proteome</keyword>
<dbReference type="PANTHER" id="PTHR46182">
    <property type="entry name" value="FI19480P1"/>
    <property type="match status" value="1"/>
</dbReference>
<feature type="domain" description="PKD/Chitinase" evidence="1">
    <location>
        <begin position="1905"/>
        <end position="1993"/>
    </location>
</feature>
<dbReference type="SUPFAM" id="SSF75011">
    <property type="entry name" value="3-carboxy-cis,cis-mucoante lactonizing enzyme"/>
    <property type="match status" value="1"/>
</dbReference>
<feature type="domain" description="PKD/Chitinase" evidence="1">
    <location>
        <begin position="2385"/>
        <end position="2473"/>
    </location>
</feature>
<dbReference type="Proteomes" id="UP000002985">
    <property type="component" value="Unassembled WGS sequence"/>
</dbReference>
<dbReference type="InterPro" id="IPR013783">
    <property type="entry name" value="Ig-like_fold"/>
</dbReference>
<feature type="domain" description="PKD/Chitinase" evidence="1">
    <location>
        <begin position="1040"/>
        <end position="1130"/>
    </location>
</feature>
<accession>I3IMH5</accession>
<organism evidence="2 3">
    <name type="scientific">Candidatus Jettenia caeni</name>
    <dbReference type="NCBI Taxonomy" id="247490"/>
    <lineage>
        <taxon>Bacteria</taxon>
        <taxon>Pseudomonadati</taxon>
        <taxon>Planctomycetota</taxon>
        <taxon>Candidatus Brocadiia</taxon>
        <taxon>Candidatus Brocadiales</taxon>
        <taxon>Candidatus Brocadiaceae</taxon>
        <taxon>Candidatus Jettenia</taxon>
    </lineage>
</organism>
<feature type="domain" description="PKD/Chitinase" evidence="1">
    <location>
        <begin position="2865"/>
        <end position="2953"/>
    </location>
</feature>
<feature type="domain" description="PKD/Chitinase" evidence="1">
    <location>
        <begin position="3153"/>
        <end position="3241"/>
    </location>
</feature>
<feature type="domain" description="PKD/Chitinase" evidence="1">
    <location>
        <begin position="2577"/>
        <end position="2665"/>
    </location>
</feature>
<feature type="domain" description="PKD/Chitinase" evidence="1">
    <location>
        <begin position="1617"/>
        <end position="1705"/>
    </location>
</feature>
<feature type="domain" description="PKD/Chitinase" evidence="1">
    <location>
        <begin position="3345"/>
        <end position="3433"/>
    </location>
</feature>
<evidence type="ECO:0000313" key="2">
    <source>
        <dbReference type="EMBL" id="GAB62920.1"/>
    </source>
</evidence>
<dbReference type="SUPFAM" id="SSF49299">
    <property type="entry name" value="PKD domain"/>
    <property type="match status" value="24"/>
</dbReference>
<dbReference type="GO" id="GO:0031410">
    <property type="term" value="C:cytoplasmic vesicle"/>
    <property type="evidence" value="ECO:0007669"/>
    <property type="project" value="TreeGrafter"/>
</dbReference>
<gene>
    <name evidence="2" type="ORF">KSU1_C1324</name>
</gene>
<feature type="domain" description="PKD/Chitinase" evidence="1">
    <location>
        <begin position="1329"/>
        <end position="1417"/>
    </location>
</feature>
<protein>
    <recommendedName>
        <fullName evidence="1">PKD/Chitinase domain-containing protein</fullName>
    </recommendedName>
</protein>
<feature type="domain" description="PKD/Chitinase" evidence="1">
    <location>
        <begin position="3441"/>
        <end position="3529"/>
    </location>
</feature>
<dbReference type="SUPFAM" id="SSF63825">
    <property type="entry name" value="YWTD domain"/>
    <property type="match status" value="1"/>
</dbReference>
<feature type="domain" description="PKD/Chitinase" evidence="1">
    <location>
        <begin position="489"/>
        <end position="579"/>
    </location>
</feature>
<feature type="domain" description="PKD/Chitinase" evidence="1">
    <location>
        <begin position="2769"/>
        <end position="2857"/>
    </location>
</feature>
<feature type="domain" description="PKD/Chitinase" evidence="1">
    <location>
        <begin position="769"/>
        <end position="855"/>
    </location>
</feature>
<feature type="domain" description="PKD/Chitinase" evidence="1">
    <location>
        <begin position="2001"/>
        <end position="2089"/>
    </location>
</feature>
<dbReference type="GO" id="GO:0016020">
    <property type="term" value="C:membrane"/>
    <property type="evidence" value="ECO:0007669"/>
    <property type="project" value="TreeGrafter"/>
</dbReference>
<feature type="domain" description="PKD/Chitinase" evidence="1">
    <location>
        <begin position="1713"/>
        <end position="1801"/>
    </location>
</feature>
<feature type="domain" description="PKD/Chitinase" evidence="1">
    <location>
        <begin position="2097"/>
        <end position="2185"/>
    </location>
</feature>
<feature type="domain" description="PKD/Chitinase" evidence="1">
    <location>
        <begin position="3715"/>
        <end position="3805"/>
    </location>
</feature>
<dbReference type="eggNOG" id="COG3204">
    <property type="taxonomic scope" value="Bacteria"/>
</dbReference>
<proteinExistence type="predicted"/>
<dbReference type="InterPro" id="IPR022409">
    <property type="entry name" value="PKD/Chitinase_dom"/>
</dbReference>
<dbReference type="EMBL" id="BAFH01000003">
    <property type="protein sequence ID" value="GAB62920.1"/>
    <property type="molecule type" value="Genomic_DNA"/>
</dbReference>
<feature type="domain" description="PKD/Chitinase" evidence="1">
    <location>
        <begin position="3249"/>
        <end position="3337"/>
    </location>
</feature>
<dbReference type="eggNOG" id="COG1957">
    <property type="taxonomic scope" value="Bacteria"/>
</dbReference>
<dbReference type="PANTHER" id="PTHR46182:SF2">
    <property type="entry name" value="FI19480P1"/>
    <property type="match status" value="1"/>
</dbReference>
<sequence length="3982" mass="407667">MLIYQPAVHKLIAVKAMADGNLDPAKVTSFDARKFGLRRPNGMTIDPSSGGLFILDSAVPEIIHVTPNADQGFDDASISYVCLEQIGISDIRGIAFNPANGHLYILSFTEKKLYEFTKSGKVVAIRDVSEFNLKNPQGMIFAPSGDLTDDPSQMNLYIADYGPDNKRSQKAHVLKNAQTYDGKEKDGKQMQGKIVELSLTQTPGVASTSSSSLVQTMDLSLLSPPSPDPAGITYLLSSNTLLVSDGEVDEMPIFVGVNLFEMSLTGNLLDTLSTTSFSFEPAGLTINPVNKHLFFTDDNVCKVFELDPGVDGLYDTSDDIVTSFSTSDFSCFDPEGIAYDSTQGALFIADGVSSEIHRVAPGDNGVFNGVPPTGDDRVTHFDTAILGVTDPEGIEFNPDNGHLYLIGKPPNILAEITTSGTLRRVFDISAANARKPAGLGLAPGSLDPNIKNIYIVDRGVDNDQNPNENDGKVYEISLPPISPGNQVPTVDAGSDQTIILPADASLDGSVFDDGLPNPPGAVTVTWSKIRGQGIVTFANANAIDTTASFPEVGTYVLRLTVDDGELINSDDVTIVVLGRGDEEFVDVRVAASTDDAEEKSTGNVALTSADLEMVLDGSDQTVGLRFNGINIPKNAIIINAYIQFKADERNSEATSLSIQGENVDNATTFTSVSRNISSRPRTIAAISWFPAPWTKLGELGLNQRTPDISSIIQEIVNRSGWSSGNSLAVIISGTGKRVADAFNGDTGGAPLLHAVYYLADHQPPIVDAGPDQTIALSGHAILDGTVSDDGLPSPPGSVITTWSQISGTGEVTFGDINAIDTTASFSEAGTYVLRLTADDGELIESDDITVVVNGATMVREIRVSASTDDAEERPSGSMLLSSTDLDLVFDKYNQIIGIRFNGITIPEGATITNAYIQFKADEITSEATSLTIQGEHVDNATAFTSSIGDISSRPRTTAAVSWSPAPWTTVGEVGPNQQTPDISSIIQEIMNRPGWLSGNSVVVIFTGTGKRVAEAYDGNQAEAPLLHIEYSVAQVNQSPTANAGADQSITLPDNAILNGTVTDDGLPNPPGVVTATWGVVSGTGTVSFGDVNAVDTTASFSEAGTYVLSLTADDGELNTSDKVTIEVIQSIVNQPPTVDAGVDQSITLPDSATLDGTVTDDGLPTGTLTATWGVVSGTGTVSFGDVNAVDTTASFSEAGTYVLSLTADDGELSPSDEITIEVSNPPIVNQPPTVDAGVDQSITLPDSATLDGTVTDDGLPTGTLTATWGVVSGTGTVSFGDVNAVDTTASFSEAGTYVLSLTADDGELSPSDEITIEVSNPPIVNQPPTVDAGVDQSITLPDSATLDGTVTDDGLPTGTLTVTWGVVSGTGTVSFGDVNALDTTASFSEAGTYVLSLTADDGELITSDELSIEVSNPPIVNQPPTVDAGVDQSITLPDSATLDGTVTDDGLPTGTLTATWGVVSGTGTVSFGDVNAVDTTASFSEAGTYVLSLTADDGELITSDELSIEVSNPPIVNQPPTVDAGVDQSITLPDSATLDGTVTDDGLPTGTLTATWGVVSGTGTVSFGDVNALDTTASFSEAGTYVLSLTADDGELITSDELSIEVSNPPIVNQPPTVDAGVDQSITLPDSATLDGTVTDDGLPTGTLTATWGVVSGTGTVSFGDVNAVDTTASFSEAGTYVLSLTADDGELSPSDEITIEVSNPPIVNQPPTVDAGVDQSITLPDSATLDGTVTDDGLPTGTLTATWGVVSGTGTVSFGDVNAVDTTASFSEAGTYVLSLTADDGELSPSDEITIEVSNPPIVNQPPTVDAGVDQSITLPDSATLDGTVTDDGLPTGTLTATWGVVSGTGTVSFGDVNAVDTTASFSEAGTYVLSLTADDGELSPSDEITIEVSNPPIVNQPPTVDAGVDQSITLPDSATLDGTVTDDGLPTGTLTVTWGVVSGTGTVSFGDVNAVDTTASFSEAGTYVLSLTADDGELITSDELSIEVSNPPIVNQPPTVDAGVDQSITLPDSATLDGTVTDDGLPTGTLTVTWGVVSGTGTVSFGDVNAVDTTASFSEAGTYVLSLTADDGELITSDELSIEVSNPPIVNQPPTVDAGVDQSITLPDSATLDGTVTDDGLPTGTLTATWGVVSGTGTVSFGDVNAVDTTASFSEAGTYVLSLTADDGELITSDEISIEVSNPPIVNQPPTVDAGVDQSITLPDSATLDGTVTDDGLPTGTLTATWGVVSGTGTVSFGDVNAVDTTASFSEAGTYVLSLTADDGELITSDELSIEVSNPPIVNQPPTVDAGVDQSITLPDSATLDGTVTDDGLPTGTLTATWGVVSGTGTVSFGDVNAVDTTASFSEAGTYVLSLTADDGELSPSDEITIEVSNPPIVNQPPTVDAGVDQSITLPDSATLDGTVTDDGLPTGTLTVTWGVVSGTGTVSFGDVNALDTTASFSEAGTYVLSLTADDGELITSDELSIEVSNPPIVNQPPTVDAGVDQSITLPDSATLDGTVTDDGLPTGTLTATWGVVSGTGTVSFGDVNALDTTASFSEAGTYVLSLTADDGELITSDELSIEVSNPPIVNQPPTVDAGVDQSITLPDSATLDGTVTDDGLPTGTLTATWGVVSGTGTVSFGDVNAVDTTASFSEAGTYVLSLTADDGELSPSDEITIEVSNPPIVNQPPTVDAGVDQSITLPDSATLDGTVTDDGLPTGTLTVTWGVVSGTGTVSFGDVNAVDTTASFSEAGTYVLSLTADDGELSPSDEITIEVSNPPIVNQPPTVDAGVDQSITLPDSATLDGTVTDDGLPTGTLTATWGVVSGTGTVSFGDVNAVDTTASFSEAGTYVLSLTADDGELSPSDEITIEVSNPPIVNQPPTVDAGVDQSITLPDSATLDGTVTDDGLPTGTLTATWGVVSGTGTVSFGDVNAVDTTASFSEAGTYVLSLTADDGELITSDELSIEVSNPPIVNQPPTVDAGVDQSITLPDSATLDGTVTDDGLPTGTLTVTWGVVSGTGTVSFGDVNAVDTTASFSEAGTYVLSLTADDGELSPSDEITIEVSNPPIVNQPPTVDAGVDQSITLPDSATLDGTVTDDGLPTGTLTATWGVVSGTGTVSFGDVNAVDTTASFSEAGTYVLSLTADDGELITSDELSIEVSNPPIVNQPPTVDAGVDQSITLPDSATLDGTVTDDGLPTGTLTATWGVVSGTGTVSFGDVNAVDTTASFSEAGTYVLSLTADDGELITSDELSIEVSNPPIVNQPPTVDAGVDQSITLPDSAILDGTVTDDGLPTGTLTATWGVVSGTGTVSFGDVNAVDTTASFSEAGTYVLSLTADDGELSPSDEITIEVSNPPIVNQPPTVDAGVDQSITLPDSATLDGTVTDDGLPTGTLTATWGVVSGTGTVSFGDVNAVDTTASFSEAGTYVLSLTADDGELITSDELSIEVSNPPIVNQPPTVDAGVDQSITLPDSATLDGTVTDDGLPTGTLTATWGVVSGTGTVSFGDVNAVDTTASFSEAGTYVLQLTADDGDLMTSDAVTVVVNNSATLVREIRVVASTDDAEERPSGSMLLSSTDLDLVFDKYNQVIGIRFNGVDIPKNATITNAYIQFKADEITSEATSLTIQGEDVDNAVAFAAVSRNISLRPRTTAAVSWSPAPWTTVGEVGPNQQTPDISSIIQEIMNRPGWSSGNSVVVIFTGTGKRVAEAYDGNQAEAPLLHIEYSVAQGNQSPTVNAGADQSITLPDNAILNGTVTDDGLPNPPGVVTTTWSVVSGPGTVTFGNANVVDTTASFSETGTYVLSLTADDSALNMSDEITVVVNNDATTVREIRVTAGSDDAEERSSGSVILSSTDLDLVFDKNNQTIGMRFNGVDIPKNATIINAYIQFKVDEITSEATSLTIQGEDVDNAVTFAAVSMNISSRPRTTAAVSWSPVPWTTVGVSGSDQQTSDISSVIQEIVNRSGWSNGNSLVVIITGTGRRTAESYEGSQSGAPLLHVVYH</sequence>
<name>I3IMH5_9BACT</name>
<evidence type="ECO:0000313" key="3">
    <source>
        <dbReference type="Proteomes" id="UP000002985"/>
    </source>
</evidence>
<feature type="domain" description="PKD/Chitinase" evidence="1">
    <location>
        <begin position="1809"/>
        <end position="1897"/>
    </location>
</feature>
<feature type="domain" description="PKD/Chitinase" evidence="1">
    <location>
        <begin position="1233"/>
        <end position="1321"/>
    </location>
</feature>
<feature type="domain" description="PKD/Chitinase" evidence="1">
    <location>
        <begin position="1425"/>
        <end position="1513"/>
    </location>
</feature>
<feature type="domain" description="PKD/Chitinase" evidence="1">
    <location>
        <begin position="1137"/>
        <end position="1225"/>
    </location>
</feature>
<feature type="domain" description="PKD/Chitinase" evidence="1">
    <location>
        <begin position="2481"/>
        <end position="2569"/>
    </location>
</feature>
<feature type="domain" description="PKD/Chitinase" evidence="1">
    <location>
        <begin position="1521"/>
        <end position="1609"/>
    </location>
</feature>
<evidence type="ECO:0000259" key="1">
    <source>
        <dbReference type="SMART" id="SM00089"/>
    </source>
</evidence>
<dbReference type="eggNOG" id="COG3055">
    <property type="taxonomic scope" value="Bacteria"/>
</dbReference>
<dbReference type="SMART" id="SM00089">
    <property type="entry name" value="PKD"/>
    <property type="match status" value="29"/>
</dbReference>
<comment type="caution">
    <text evidence="2">The sequence shown here is derived from an EMBL/GenBank/DDBJ whole genome shotgun (WGS) entry which is preliminary data.</text>
</comment>
<feature type="domain" description="PKD/Chitinase" evidence="1">
    <location>
        <begin position="2961"/>
        <end position="3049"/>
    </location>
</feature>
<reference evidence="2 3" key="1">
    <citation type="journal article" date="2012" name="FEBS Lett.">
        <title>Anammox organism KSU-1 expresses a NirK-type copper-containing nitrite reductase instead of a NirS-type with cytochrome cd1.</title>
        <authorList>
            <person name="Hira D."/>
            <person name="Toh H."/>
            <person name="Migita C.T."/>
            <person name="Okubo H."/>
            <person name="Nishiyama T."/>
            <person name="Hattori M."/>
            <person name="Furukawa K."/>
            <person name="Fujii T."/>
        </authorList>
    </citation>
    <scope>NUCLEOTIDE SEQUENCE [LARGE SCALE GENOMIC DNA]</scope>
</reference>
<feature type="domain" description="PKD/Chitinase" evidence="1">
    <location>
        <begin position="2289"/>
        <end position="2377"/>
    </location>
</feature>
<dbReference type="InterPro" id="IPR035986">
    <property type="entry name" value="PKD_dom_sf"/>
</dbReference>
<feature type="domain" description="PKD/Chitinase" evidence="1">
    <location>
        <begin position="3057"/>
        <end position="3145"/>
    </location>
</feature>